<dbReference type="Pfam" id="PF05199">
    <property type="entry name" value="GMC_oxred_C"/>
    <property type="match status" value="1"/>
</dbReference>
<dbReference type="SUPFAM" id="SSF54373">
    <property type="entry name" value="FAD-linked reductases, C-terminal domain"/>
    <property type="match status" value="1"/>
</dbReference>
<evidence type="ECO:0000259" key="6">
    <source>
        <dbReference type="Pfam" id="PF00732"/>
    </source>
</evidence>
<evidence type="ECO:0000256" key="5">
    <source>
        <dbReference type="ARBA" id="ARBA00023002"/>
    </source>
</evidence>
<comment type="similarity">
    <text evidence="2">Belongs to the GMC oxidoreductase family.</text>
</comment>
<evidence type="ECO:0000259" key="7">
    <source>
        <dbReference type="Pfam" id="PF05199"/>
    </source>
</evidence>
<dbReference type="OrthoDB" id="9787779at2"/>
<dbReference type="InterPro" id="IPR007867">
    <property type="entry name" value="GMC_OxRtase_C"/>
</dbReference>
<feature type="domain" description="Glucose-methanol-choline oxidoreductase N-terminal" evidence="6">
    <location>
        <begin position="20"/>
        <end position="335"/>
    </location>
</feature>
<dbReference type="InterPro" id="IPR000172">
    <property type="entry name" value="GMC_OxRdtase_N"/>
</dbReference>
<keyword evidence="5" id="KW-0560">Oxidoreductase</keyword>
<organism evidence="8 9">
    <name type="scientific">marine gamma proteobacterium HTCC2143</name>
    <dbReference type="NCBI Taxonomy" id="247633"/>
    <lineage>
        <taxon>Bacteria</taxon>
        <taxon>Pseudomonadati</taxon>
        <taxon>Pseudomonadota</taxon>
        <taxon>Gammaproteobacteria</taxon>
        <taxon>Cellvibrionales</taxon>
        <taxon>Spongiibacteraceae</taxon>
        <taxon>BD1-7 clade</taxon>
    </lineage>
</organism>
<evidence type="ECO:0000256" key="3">
    <source>
        <dbReference type="ARBA" id="ARBA00022630"/>
    </source>
</evidence>
<dbReference type="GO" id="GO:0050660">
    <property type="term" value="F:flavin adenine dinucleotide binding"/>
    <property type="evidence" value="ECO:0007669"/>
    <property type="project" value="InterPro"/>
</dbReference>
<dbReference type="GO" id="GO:0016614">
    <property type="term" value="F:oxidoreductase activity, acting on CH-OH group of donors"/>
    <property type="evidence" value="ECO:0007669"/>
    <property type="project" value="InterPro"/>
</dbReference>
<feature type="domain" description="Glucose-methanol-choline oxidoreductase C-terminal" evidence="7">
    <location>
        <begin position="429"/>
        <end position="548"/>
    </location>
</feature>
<protein>
    <submittedName>
        <fullName evidence="8">Glucose-methanol-choline oxidoreductase</fullName>
    </submittedName>
</protein>
<proteinExistence type="inferred from homology"/>
<accession>A0YAF2</accession>
<dbReference type="eggNOG" id="COG2303">
    <property type="taxonomic scope" value="Bacteria"/>
</dbReference>
<keyword evidence="9" id="KW-1185">Reference proteome</keyword>
<comment type="caution">
    <text evidence="8">The sequence shown here is derived from an EMBL/GenBank/DDBJ whole genome shotgun (WGS) entry which is preliminary data.</text>
</comment>
<dbReference type="Pfam" id="PF00732">
    <property type="entry name" value="GMC_oxred_N"/>
    <property type="match status" value="1"/>
</dbReference>
<dbReference type="SUPFAM" id="SSF51905">
    <property type="entry name" value="FAD/NAD(P)-binding domain"/>
    <property type="match status" value="1"/>
</dbReference>
<dbReference type="EMBL" id="AAVT01000001">
    <property type="protein sequence ID" value="EAW33106.1"/>
    <property type="molecule type" value="Genomic_DNA"/>
</dbReference>
<dbReference type="InterPro" id="IPR036188">
    <property type="entry name" value="FAD/NAD-bd_sf"/>
</dbReference>
<dbReference type="InterPro" id="IPR051473">
    <property type="entry name" value="P2Ox-like"/>
</dbReference>
<dbReference type="Gene3D" id="3.50.50.60">
    <property type="entry name" value="FAD/NAD(P)-binding domain"/>
    <property type="match status" value="2"/>
</dbReference>
<evidence type="ECO:0000256" key="4">
    <source>
        <dbReference type="ARBA" id="ARBA00022827"/>
    </source>
</evidence>
<comment type="cofactor">
    <cofactor evidence="1">
        <name>FAD</name>
        <dbReference type="ChEBI" id="CHEBI:57692"/>
    </cofactor>
</comment>
<dbReference type="Proteomes" id="UP000004931">
    <property type="component" value="Unassembled WGS sequence"/>
</dbReference>
<dbReference type="PANTHER" id="PTHR42784">
    <property type="entry name" value="PYRANOSE 2-OXIDASE"/>
    <property type="match status" value="1"/>
</dbReference>
<dbReference type="PANTHER" id="PTHR42784:SF1">
    <property type="entry name" value="PYRANOSE 2-OXIDASE"/>
    <property type="match status" value="1"/>
</dbReference>
<evidence type="ECO:0000256" key="2">
    <source>
        <dbReference type="ARBA" id="ARBA00010790"/>
    </source>
</evidence>
<dbReference type="AlphaFoldDB" id="A0YAF2"/>
<sequence>MSVNKQFDAIVVGSGISGGWAAKELTEKGLKVLVLERGKPIEHGKDYKGEHMAPWDIPYRGRPLRELYKEEYAVQSNSYAFDETTRHFFNNDKKNPYVRNDEKPFEWFRADVLGGRSLLWARQVYRWSDLDFEANKKDGHGIDWPIRYKDIAPWYSHVEKFIGVSGEKMNLPQLPDGEFQPPMEMNIVEKAVKKGIDDNFTDRTMTIGRVAVQTEAKNGRGACHYCGPCQRGCSVGAYFSSQSSTLPAAEKTGNLTILSNSVVESLDYDAQKKRVSGVHVIDANTREKTTYTSKLVFLCASTIGSTQILLNSRSETFPNGLANGSGALGHYLMDHTYRTNIVGLMPGYKDKYYSGNRPNGIYVPRFRNLNDQDEDADFLRGYGFQGSASRFDWQSMSSQISGFGTDFKNAMRAPGSWFFYLAGFGEQLPHASNQLKLSETKLDRFGIPQVEFDAEFGANEDNMRLDMVKQGEKMLKAAGLAFVKGDPGKSVPGESIHEMGTARMGNDPSEAVLNKWNQAHEVPNLFVTDGACMTSSSCVNPSLTYMALTARAVDYAVKQLKDGYI</sequence>
<gene>
    <name evidence="8" type="ORF">GP2143_17661</name>
</gene>
<reference evidence="8 9" key="1">
    <citation type="journal article" date="2010" name="J. Bacteriol.">
        <title>Genome sequence of the oligotrophic marine Gammaproteobacterium HTCC2143, isolated from the Oregon Coast.</title>
        <authorList>
            <person name="Oh H.M."/>
            <person name="Kang I."/>
            <person name="Ferriera S."/>
            <person name="Giovannoni S.J."/>
            <person name="Cho J.C."/>
        </authorList>
    </citation>
    <scope>NUCLEOTIDE SEQUENCE [LARGE SCALE GENOMIC DNA]</scope>
    <source>
        <strain evidence="8 9">HTCC2143</strain>
    </source>
</reference>
<dbReference type="STRING" id="247633.GP2143_17661"/>
<keyword evidence="3" id="KW-0285">Flavoprotein</keyword>
<evidence type="ECO:0000256" key="1">
    <source>
        <dbReference type="ARBA" id="ARBA00001974"/>
    </source>
</evidence>
<evidence type="ECO:0000313" key="9">
    <source>
        <dbReference type="Proteomes" id="UP000004931"/>
    </source>
</evidence>
<name>A0YAF2_9GAMM</name>
<keyword evidence="4" id="KW-0274">FAD</keyword>
<evidence type="ECO:0000313" key="8">
    <source>
        <dbReference type="EMBL" id="EAW33106.1"/>
    </source>
</evidence>